<dbReference type="GO" id="GO:0000160">
    <property type="term" value="P:phosphorelay signal transduction system"/>
    <property type="evidence" value="ECO:0007669"/>
    <property type="project" value="InterPro"/>
</dbReference>
<protein>
    <submittedName>
        <fullName evidence="3">Response regulator</fullName>
    </submittedName>
</protein>
<dbReference type="RefSeq" id="WP_138279340.1">
    <property type="nucleotide sequence ID" value="NZ_BMGE01000010.1"/>
</dbReference>
<dbReference type="AlphaFoldDB" id="A0A5R9KQJ0"/>
<evidence type="ECO:0000259" key="2">
    <source>
        <dbReference type="PROSITE" id="PS50110"/>
    </source>
</evidence>
<dbReference type="InterPro" id="IPR052893">
    <property type="entry name" value="TCS_response_regulator"/>
</dbReference>
<dbReference type="PANTHER" id="PTHR44520:SF2">
    <property type="entry name" value="RESPONSE REGULATOR RCP1"/>
    <property type="match status" value="1"/>
</dbReference>
<feature type="modified residue" description="4-aspartylphosphate" evidence="1">
    <location>
        <position position="59"/>
    </location>
</feature>
<dbReference type="EMBL" id="VCEI01000002">
    <property type="protein sequence ID" value="TLU98356.1"/>
    <property type="molecule type" value="Genomic_DNA"/>
</dbReference>
<keyword evidence="4" id="KW-1185">Reference proteome</keyword>
<dbReference type="OrthoDB" id="958614at2"/>
<name>A0A5R9KQJ0_9BACT</name>
<feature type="domain" description="Response regulatory" evidence="2">
    <location>
        <begin position="6"/>
        <end position="128"/>
    </location>
</feature>
<evidence type="ECO:0000313" key="3">
    <source>
        <dbReference type="EMBL" id="TLU98356.1"/>
    </source>
</evidence>
<gene>
    <name evidence="3" type="ORF">FEM55_00315</name>
</gene>
<dbReference type="Proteomes" id="UP000309788">
    <property type="component" value="Unassembled WGS sequence"/>
</dbReference>
<dbReference type="InterPro" id="IPR001789">
    <property type="entry name" value="Sig_transdc_resp-reg_receiver"/>
</dbReference>
<dbReference type="Pfam" id="PF00072">
    <property type="entry name" value="Response_reg"/>
    <property type="match status" value="1"/>
</dbReference>
<dbReference type="SMART" id="SM00448">
    <property type="entry name" value="REC"/>
    <property type="match status" value="1"/>
</dbReference>
<sequence>MSKVSPIIVIEDDEDDQFLIQQVLSELRIDNPVNLFDNGLQAYEYLLTTKDHPLVILCDVNMPVMNGLELRDQIEDNPYLKQKSIPFVFLSTSNDPFLIEKAYSGTIQGFYKKSVSFQQIKANLEVIIRYWKICLHPNNVSGS</sequence>
<dbReference type="PROSITE" id="PS50110">
    <property type="entry name" value="RESPONSE_REGULATORY"/>
    <property type="match status" value="1"/>
</dbReference>
<evidence type="ECO:0000256" key="1">
    <source>
        <dbReference type="PROSITE-ProRule" id="PRU00169"/>
    </source>
</evidence>
<organism evidence="3 4">
    <name type="scientific">Dyadobacter sediminis</name>
    <dbReference type="NCBI Taxonomy" id="1493691"/>
    <lineage>
        <taxon>Bacteria</taxon>
        <taxon>Pseudomonadati</taxon>
        <taxon>Bacteroidota</taxon>
        <taxon>Cytophagia</taxon>
        <taxon>Cytophagales</taxon>
        <taxon>Spirosomataceae</taxon>
        <taxon>Dyadobacter</taxon>
    </lineage>
</organism>
<dbReference type="PANTHER" id="PTHR44520">
    <property type="entry name" value="RESPONSE REGULATOR RCP1-RELATED"/>
    <property type="match status" value="1"/>
</dbReference>
<reference evidence="3 4" key="1">
    <citation type="submission" date="2019-05" db="EMBL/GenBank/DDBJ databases">
        <authorList>
            <person name="Qu J.-H."/>
        </authorList>
    </citation>
    <scope>NUCLEOTIDE SEQUENCE [LARGE SCALE GENOMIC DNA]</scope>
    <source>
        <strain evidence="3 4">Z12</strain>
    </source>
</reference>
<comment type="caution">
    <text evidence="3">The sequence shown here is derived from an EMBL/GenBank/DDBJ whole genome shotgun (WGS) entry which is preliminary data.</text>
</comment>
<proteinExistence type="predicted"/>
<accession>A0A5R9KQJ0</accession>
<evidence type="ECO:0000313" key="4">
    <source>
        <dbReference type="Proteomes" id="UP000309788"/>
    </source>
</evidence>
<dbReference type="InterPro" id="IPR011006">
    <property type="entry name" value="CheY-like_superfamily"/>
</dbReference>
<dbReference type="SUPFAM" id="SSF52172">
    <property type="entry name" value="CheY-like"/>
    <property type="match status" value="1"/>
</dbReference>
<dbReference type="Gene3D" id="3.40.50.2300">
    <property type="match status" value="1"/>
</dbReference>
<keyword evidence="1" id="KW-0597">Phosphoprotein</keyword>